<reference evidence="12 13" key="1">
    <citation type="submission" date="2024-02" db="EMBL/GenBank/DDBJ databases">
        <authorList>
            <person name="Vignale AGUSTIN F."/>
            <person name="Sosa J E."/>
            <person name="Modenutti C."/>
        </authorList>
    </citation>
    <scope>NUCLEOTIDE SEQUENCE [LARGE SCALE GENOMIC DNA]</scope>
</reference>
<comment type="function">
    <text evidence="7">Subunit of the adaptor protein complex 2 (AP-2). Adaptor protein complexes function in protein transport via transport vesicles in different membrane traffic pathways. Adaptor protein complexes are vesicle coat components and appear to be involved in cargo selection and vesicle formation. AP-2 is involved in clathrin-dependent endocytosis in which cargo proteins are incorporated into vesicles surrounded by clathrin (clathrin-coated vesicles, CCVs) which are destined for fusion with the early endosome. The complex binds polyphosphoinositides.</text>
</comment>
<gene>
    <name evidence="12" type="ORF">ILEXP_LOCUS18660</name>
</gene>
<dbReference type="GO" id="GO:0030122">
    <property type="term" value="C:AP-2 adaptor complex"/>
    <property type="evidence" value="ECO:0007669"/>
    <property type="project" value="UniProtKB-ARBA"/>
</dbReference>
<dbReference type="Gene3D" id="2.60.40.1230">
    <property type="match status" value="1"/>
</dbReference>
<dbReference type="InterPro" id="IPR008152">
    <property type="entry name" value="Clathrin_a/b/g-adaptin_app_Ig"/>
</dbReference>
<dbReference type="InterPro" id="IPR050840">
    <property type="entry name" value="Adaptor_Complx_Large_Subunit"/>
</dbReference>
<dbReference type="SMART" id="SM00809">
    <property type="entry name" value="Alpha_adaptinC2"/>
    <property type="match status" value="1"/>
</dbReference>
<comment type="similarity">
    <text evidence="8">Belongs to the adaptor complexes large subunit family.</text>
</comment>
<evidence type="ECO:0000259" key="11">
    <source>
        <dbReference type="SMART" id="SM00809"/>
    </source>
</evidence>
<comment type="caution">
    <text evidence="12">The sequence shown here is derived from an EMBL/GenBank/DDBJ whole genome shotgun (WGS) entry which is preliminary data.</text>
</comment>
<dbReference type="EMBL" id="CAUOFW020002047">
    <property type="protein sequence ID" value="CAK9150504.1"/>
    <property type="molecule type" value="Genomic_DNA"/>
</dbReference>
<keyword evidence="3 8" id="KW-0254">Endocytosis</keyword>
<dbReference type="Pfam" id="PF02296">
    <property type="entry name" value="Alpha_adaptin_C"/>
    <property type="match status" value="1"/>
</dbReference>
<name>A0ABC8S5P5_9AQUA</name>
<comment type="subunit">
    <text evidence="8">Adaptor protein complex 2 (AP-2) is a heterotetramer composed of two large adaptins (alpha-type and beta-type subunits), a medium adaptin (mu-type subunit) and a small adaptin (sigma-type subunit).</text>
</comment>
<dbReference type="PIRSF" id="PIRSF037091">
    <property type="entry name" value="AP2_complex_alpha"/>
    <property type="match status" value="1"/>
</dbReference>
<feature type="binding site" evidence="9">
    <location>
        <position position="49"/>
    </location>
    <ligand>
        <name>a 1,2-diacyl-sn-glycero-3-phospho-(1D-myo-inositol-3,4,5-trisphosphate)</name>
        <dbReference type="ChEBI" id="CHEBI:57836"/>
    </ligand>
</feature>
<dbReference type="FunFam" id="1.25.10.10:FF:000020">
    <property type="entry name" value="AP-2 complex subunit alpha"/>
    <property type="match status" value="1"/>
</dbReference>
<dbReference type="InterPro" id="IPR012295">
    <property type="entry name" value="TBP_dom_sf"/>
</dbReference>
<feature type="compositionally biased region" description="Pro residues" evidence="10">
    <location>
        <begin position="992"/>
        <end position="1006"/>
    </location>
</feature>
<feature type="domain" description="Clathrin adaptor alpha/beta/gamma-adaptin appendage Ig-like subdomain" evidence="11">
    <location>
        <begin position="751"/>
        <end position="860"/>
    </location>
</feature>
<keyword evidence="6 8" id="KW-0168">Coated pit</keyword>
<dbReference type="AlphaFoldDB" id="A0ABC8S5P5"/>
<dbReference type="SUPFAM" id="SSF48371">
    <property type="entry name" value="ARM repeat"/>
    <property type="match status" value="1"/>
</dbReference>
<evidence type="ECO:0000256" key="3">
    <source>
        <dbReference type="ARBA" id="ARBA00022583"/>
    </source>
</evidence>
<evidence type="ECO:0000256" key="6">
    <source>
        <dbReference type="ARBA" id="ARBA00023176"/>
    </source>
</evidence>
<accession>A0ABC8S5P5</accession>
<keyword evidence="2 8" id="KW-0813">Transport</keyword>
<dbReference type="Proteomes" id="UP001642360">
    <property type="component" value="Unassembled WGS sequence"/>
</dbReference>
<evidence type="ECO:0000256" key="2">
    <source>
        <dbReference type="ARBA" id="ARBA00022448"/>
    </source>
</evidence>
<keyword evidence="5 8" id="KW-0472">Membrane</keyword>
<dbReference type="SUPFAM" id="SSF49348">
    <property type="entry name" value="Clathrin adaptor appendage domain"/>
    <property type="match status" value="1"/>
</dbReference>
<feature type="compositionally biased region" description="Polar residues" evidence="10">
    <location>
        <begin position="706"/>
        <end position="715"/>
    </location>
</feature>
<dbReference type="Gene3D" id="1.25.10.10">
    <property type="entry name" value="Leucine-rich Repeat Variant"/>
    <property type="match status" value="1"/>
</dbReference>
<dbReference type="InterPro" id="IPR003164">
    <property type="entry name" value="Clathrin_a-adaptin_app_sub_C"/>
</dbReference>
<dbReference type="Pfam" id="PF02883">
    <property type="entry name" value="Alpha_adaptinC2"/>
    <property type="match status" value="1"/>
</dbReference>
<dbReference type="InterPro" id="IPR013041">
    <property type="entry name" value="Clathrin_app_Ig-like_sf"/>
</dbReference>
<evidence type="ECO:0000256" key="7">
    <source>
        <dbReference type="ARBA" id="ARBA00054328"/>
    </source>
</evidence>
<feature type="region of interest" description="Disordered" evidence="10">
    <location>
        <begin position="702"/>
        <end position="724"/>
    </location>
</feature>
<dbReference type="InterPro" id="IPR017104">
    <property type="entry name" value="AP2_complex_asu"/>
</dbReference>
<dbReference type="SUPFAM" id="SSF55711">
    <property type="entry name" value="Subdomain of clathrin and coatomer appendage domain"/>
    <property type="match status" value="1"/>
</dbReference>
<evidence type="ECO:0000256" key="5">
    <source>
        <dbReference type="ARBA" id="ARBA00023136"/>
    </source>
</evidence>
<dbReference type="GO" id="GO:0006886">
    <property type="term" value="P:intracellular protein transport"/>
    <property type="evidence" value="ECO:0007669"/>
    <property type="project" value="UniProtKB-UniRule"/>
</dbReference>
<proteinExistence type="inferred from homology"/>
<dbReference type="InterPro" id="IPR016024">
    <property type="entry name" value="ARM-type_fold"/>
</dbReference>
<dbReference type="GO" id="GO:0006897">
    <property type="term" value="P:endocytosis"/>
    <property type="evidence" value="ECO:0007669"/>
    <property type="project" value="UniProtKB-KW"/>
</dbReference>
<feature type="region of interest" description="Disordered" evidence="10">
    <location>
        <begin position="987"/>
        <end position="1018"/>
    </location>
</feature>
<dbReference type="InterPro" id="IPR002553">
    <property type="entry name" value="Clathrin/coatomer_adapt-like_N"/>
</dbReference>
<protein>
    <recommendedName>
        <fullName evidence="8">AP-2 complex subunit alpha</fullName>
    </recommendedName>
</protein>
<dbReference type="Gene3D" id="3.30.310.10">
    <property type="entry name" value="TATA-Binding Protein"/>
    <property type="match status" value="1"/>
</dbReference>
<dbReference type="InterPro" id="IPR009028">
    <property type="entry name" value="Coatomer/calthrin_app_sub_C"/>
</dbReference>
<feature type="binding site" evidence="9">
    <location>
        <begin position="53"/>
        <end position="57"/>
    </location>
    <ligand>
        <name>a 1,2-diacyl-sn-glycero-3-phospho-(1D-myo-inositol-3,4,5-trisphosphate)</name>
        <dbReference type="ChEBI" id="CHEBI:57836"/>
    </ligand>
</feature>
<keyword evidence="13" id="KW-1185">Reference proteome</keyword>
<comment type="subcellular location">
    <subcellularLocation>
        <location evidence="1">Membrane</location>
        <location evidence="1">Coated pit</location>
        <topology evidence="1">Peripheral membrane protein</topology>
        <orientation evidence="1">Cytoplasmic side</orientation>
    </subcellularLocation>
</comment>
<evidence type="ECO:0000256" key="10">
    <source>
        <dbReference type="SAM" id="MobiDB-lite"/>
    </source>
</evidence>
<evidence type="ECO:0000256" key="4">
    <source>
        <dbReference type="ARBA" id="ARBA00022927"/>
    </source>
</evidence>
<evidence type="ECO:0000313" key="13">
    <source>
        <dbReference type="Proteomes" id="UP001642360"/>
    </source>
</evidence>
<keyword evidence="4 8" id="KW-0653">Protein transport</keyword>
<evidence type="ECO:0000256" key="9">
    <source>
        <dbReference type="PIRSR" id="PIRSR037091-1"/>
    </source>
</evidence>
<evidence type="ECO:0000256" key="8">
    <source>
        <dbReference type="PIRNR" id="PIRNR037091"/>
    </source>
</evidence>
<dbReference type="PANTHER" id="PTHR22780">
    <property type="entry name" value="ADAPTIN, ALPHA/GAMMA/EPSILON"/>
    <property type="match status" value="1"/>
</dbReference>
<feature type="compositionally biased region" description="Low complexity" evidence="10">
    <location>
        <begin position="1007"/>
        <end position="1018"/>
    </location>
</feature>
<evidence type="ECO:0000313" key="12">
    <source>
        <dbReference type="EMBL" id="CAK9150504.1"/>
    </source>
</evidence>
<sequence>MQANYVSGGCGISLMTLLQINVHQSETGLFGTPIPDLFDHMFQAGLTPYEKKKYVWKMLYIYMLGYDVDFGHMEAVSLISAPKYPEKQVGYLVTSTLLNENHDFLRLAINTVRNDIIGRNETFQCLALTLVGNIGGREFAESLAPDVQKLLISSSCRPLVRKKAALCLLRLFRKNPDVVNVDGWSDRMTQLLDERDLGVLTSSVSLLVALVSNNHDSYLSCLPKCVKILERLARNQDVPQEYTYYGIPSPWLQVKTMRALQYFPTIEDPNTRRSLFEVLQRILMGTDVVKNVNKNNASHAVLFEALALVMHLDAEKEMMSQCVALLGKFIVVREPNIRYLGLENMTRMLMVMDVQDIIKRHQAQIITSLKDPDISIRRRALDLLYSMCDISNAKDIVEELLQYLSTADFAMREELSLKAAILAEKFAPDLSWYVDVILQLIDKAGDFVSDDIWFRVVQFVTNNEDLQPYAALKAREYLDKPAIHETMVKVSAYILGEYSHLLNRRPGCSPKEIFSIIHEKFPTVSTSTVAILLSTYAKILMHTQPPDPELQNQIWEIFTKYESCIDVEIQQRAAEYFALSRKGAALMDILAEMPKFPERQSSLIKKAEDTEADTAEQSAIKLRTQQQTSNALVLTDQHPANGTTPVGPLSLVKMPSMNNVDHNLADQGVAQANGTLTVVDPQPPGPSANVIGDLLGSLAIGGPPGTATQTEHNSGSGLGGAPDTEDALAIAPIEEHTNTVQPIGDIAERFLALCLKDSGVLYEDPHIQIGIKADWRGHHGQLVLFLGNKNTAPLVAVQALILPPAHLRMELSLVPETIPPRAQVQCPLEVVNLRPSRDVAVLDFSYKFGTQVFNFKLRLPATLNKFLQLITVSAEDFFPQWRSLSGPPLKLQEVVRGVRPMSLVEMANLFNSFRLIVCPGLDPNANNVVASTTFYSESTRAMLCLVRIETDPADRTQLRMTVASGDPTLTFELKEFIKEQLISIPTASRAPSPVPPHTQPMGPPQAQPSSSPAAVSDPGAILAGLL</sequence>
<evidence type="ECO:0000256" key="1">
    <source>
        <dbReference type="ARBA" id="ARBA00004277"/>
    </source>
</evidence>
<dbReference type="Pfam" id="PF01602">
    <property type="entry name" value="Adaptin_N"/>
    <property type="match status" value="1"/>
</dbReference>
<organism evidence="12 13">
    <name type="scientific">Ilex paraguariensis</name>
    <name type="common">yerba mate</name>
    <dbReference type="NCBI Taxonomy" id="185542"/>
    <lineage>
        <taxon>Eukaryota</taxon>
        <taxon>Viridiplantae</taxon>
        <taxon>Streptophyta</taxon>
        <taxon>Embryophyta</taxon>
        <taxon>Tracheophyta</taxon>
        <taxon>Spermatophyta</taxon>
        <taxon>Magnoliopsida</taxon>
        <taxon>eudicotyledons</taxon>
        <taxon>Gunneridae</taxon>
        <taxon>Pentapetalae</taxon>
        <taxon>asterids</taxon>
        <taxon>campanulids</taxon>
        <taxon>Aquifoliales</taxon>
        <taxon>Aquifoliaceae</taxon>
        <taxon>Ilex</taxon>
    </lineage>
</organism>
<dbReference type="InterPro" id="IPR011989">
    <property type="entry name" value="ARM-like"/>
</dbReference>